<dbReference type="EMBL" id="MU001639">
    <property type="protein sequence ID" value="KAF2480698.1"/>
    <property type="molecule type" value="Genomic_DNA"/>
</dbReference>
<gene>
    <name evidence="2" type="ORF">BDY17DRAFT_302249</name>
</gene>
<keyword evidence="3" id="KW-1185">Reference proteome</keyword>
<dbReference type="InterPro" id="IPR025659">
    <property type="entry name" value="Tubby-like_C"/>
</dbReference>
<dbReference type="OrthoDB" id="97518at2759"/>
<sequence length="202" mass="22598">MFQSPPVLLAPFNPPLGPQPASYRVYCPEQVTLVLREKVFSFSGDDFLIQSTEGMSVCKCKGKAISLHAKKRFTDMQDNEIFTLSNKLMNVLMSFRGESPDGQADFEIRGHFQVIGSRSTVHFRNAADGQQIELEVKGNWIERKAQITLNGRPVAMIQRSFMNARQVFGNAQTYYVTVAANVDLSMIAAACIALDDREKGKR</sequence>
<dbReference type="Gene3D" id="2.40.160.200">
    <property type="entry name" value="LURP1-related"/>
    <property type="match status" value="1"/>
</dbReference>
<evidence type="ECO:0000256" key="1">
    <source>
        <dbReference type="ARBA" id="ARBA00005437"/>
    </source>
</evidence>
<organism evidence="2 3">
    <name type="scientific">Neohortaea acidophila</name>
    <dbReference type="NCBI Taxonomy" id="245834"/>
    <lineage>
        <taxon>Eukaryota</taxon>
        <taxon>Fungi</taxon>
        <taxon>Dikarya</taxon>
        <taxon>Ascomycota</taxon>
        <taxon>Pezizomycotina</taxon>
        <taxon>Dothideomycetes</taxon>
        <taxon>Dothideomycetidae</taxon>
        <taxon>Mycosphaerellales</taxon>
        <taxon>Teratosphaeriaceae</taxon>
        <taxon>Neohortaea</taxon>
    </lineage>
</organism>
<dbReference type="PANTHER" id="PTHR31087:SF161">
    <property type="entry name" value="TUBBY C 2 FAMILY PROTEIN"/>
    <property type="match status" value="1"/>
</dbReference>
<comment type="similarity">
    <text evidence="1">Belongs to the LOR family.</text>
</comment>
<proteinExistence type="inferred from homology"/>
<name>A0A6A6PKU2_9PEZI</name>
<evidence type="ECO:0000313" key="3">
    <source>
        <dbReference type="Proteomes" id="UP000799767"/>
    </source>
</evidence>
<dbReference type="Pfam" id="PF04525">
    <property type="entry name" value="LOR"/>
    <property type="match status" value="1"/>
</dbReference>
<dbReference type="SUPFAM" id="SSF54518">
    <property type="entry name" value="Tubby C-terminal domain-like"/>
    <property type="match status" value="1"/>
</dbReference>
<dbReference type="InterPro" id="IPR038595">
    <property type="entry name" value="LOR_sf"/>
</dbReference>
<dbReference type="GeneID" id="54475377"/>
<dbReference type="RefSeq" id="XP_033587268.1">
    <property type="nucleotide sequence ID" value="XM_033734375.1"/>
</dbReference>
<dbReference type="PANTHER" id="PTHR31087">
    <property type="match status" value="1"/>
</dbReference>
<evidence type="ECO:0000313" key="2">
    <source>
        <dbReference type="EMBL" id="KAF2480698.1"/>
    </source>
</evidence>
<reference evidence="2" key="1">
    <citation type="journal article" date="2020" name="Stud. Mycol.">
        <title>101 Dothideomycetes genomes: a test case for predicting lifestyles and emergence of pathogens.</title>
        <authorList>
            <person name="Haridas S."/>
            <person name="Albert R."/>
            <person name="Binder M."/>
            <person name="Bloem J."/>
            <person name="Labutti K."/>
            <person name="Salamov A."/>
            <person name="Andreopoulos B."/>
            <person name="Baker S."/>
            <person name="Barry K."/>
            <person name="Bills G."/>
            <person name="Bluhm B."/>
            <person name="Cannon C."/>
            <person name="Castanera R."/>
            <person name="Culley D."/>
            <person name="Daum C."/>
            <person name="Ezra D."/>
            <person name="Gonzalez J."/>
            <person name="Henrissat B."/>
            <person name="Kuo A."/>
            <person name="Liang C."/>
            <person name="Lipzen A."/>
            <person name="Lutzoni F."/>
            <person name="Magnuson J."/>
            <person name="Mondo S."/>
            <person name="Nolan M."/>
            <person name="Ohm R."/>
            <person name="Pangilinan J."/>
            <person name="Park H.-J."/>
            <person name="Ramirez L."/>
            <person name="Alfaro M."/>
            <person name="Sun H."/>
            <person name="Tritt A."/>
            <person name="Yoshinaga Y."/>
            <person name="Zwiers L.-H."/>
            <person name="Turgeon B."/>
            <person name="Goodwin S."/>
            <person name="Spatafora J."/>
            <person name="Crous P."/>
            <person name="Grigoriev I."/>
        </authorList>
    </citation>
    <scope>NUCLEOTIDE SEQUENCE</scope>
    <source>
        <strain evidence="2">CBS 113389</strain>
    </source>
</reference>
<dbReference type="InterPro" id="IPR007612">
    <property type="entry name" value="LOR"/>
</dbReference>
<protein>
    <submittedName>
        <fullName evidence="2">Tubby C-terminal-like domain-containing protein</fullName>
    </submittedName>
</protein>
<accession>A0A6A6PKU2</accession>
<dbReference type="AlphaFoldDB" id="A0A6A6PKU2"/>
<dbReference type="Proteomes" id="UP000799767">
    <property type="component" value="Unassembled WGS sequence"/>
</dbReference>